<dbReference type="EMBL" id="FUXU01000008">
    <property type="protein sequence ID" value="SKA49107.1"/>
    <property type="molecule type" value="Genomic_DNA"/>
</dbReference>
<evidence type="ECO:0000313" key="2">
    <source>
        <dbReference type="Proteomes" id="UP000190162"/>
    </source>
</evidence>
<dbReference type="Gene3D" id="3.30.420.40">
    <property type="match status" value="4"/>
</dbReference>
<dbReference type="AlphaFoldDB" id="A0A1T4U8X2"/>
<evidence type="ECO:0000313" key="1">
    <source>
        <dbReference type="EMBL" id="SKA49107.1"/>
    </source>
</evidence>
<dbReference type="Pfam" id="PF11104">
    <property type="entry name" value="PilM_2"/>
    <property type="match status" value="1"/>
</dbReference>
<dbReference type="OrthoDB" id="9773403at2"/>
<dbReference type="PANTHER" id="PTHR32432">
    <property type="entry name" value="CELL DIVISION PROTEIN FTSA-RELATED"/>
    <property type="match status" value="1"/>
</dbReference>
<dbReference type="InterPro" id="IPR043129">
    <property type="entry name" value="ATPase_NBD"/>
</dbReference>
<dbReference type="InterPro" id="IPR005883">
    <property type="entry name" value="PilM"/>
</dbReference>
<keyword evidence="2" id="KW-1185">Reference proteome</keyword>
<gene>
    <name evidence="1" type="ORF">SAMN02745132_01039</name>
</gene>
<dbReference type="InterPro" id="IPR050696">
    <property type="entry name" value="FtsA/MreB"/>
</dbReference>
<organism evidence="1 2">
    <name type="scientific">Enterovibrio nigricans DSM 22720</name>
    <dbReference type="NCBI Taxonomy" id="1121868"/>
    <lineage>
        <taxon>Bacteria</taxon>
        <taxon>Pseudomonadati</taxon>
        <taxon>Pseudomonadota</taxon>
        <taxon>Gammaproteobacteria</taxon>
        <taxon>Vibrionales</taxon>
        <taxon>Vibrionaceae</taxon>
        <taxon>Enterovibrio</taxon>
    </lineage>
</organism>
<accession>A0A1T4U8X2</accession>
<dbReference type="PANTHER" id="PTHR32432:SF3">
    <property type="entry name" value="ETHANOLAMINE UTILIZATION PROTEIN EUTJ"/>
    <property type="match status" value="1"/>
</dbReference>
<proteinExistence type="predicted"/>
<dbReference type="Proteomes" id="UP000190162">
    <property type="component" value="Unassembled WGS sequence"/>
</dbReference>
<dbReference type="Gene3D" id="3.30.1490.300">
    <property type="match status" value="1"/>
</dbReference>
<dbReference type="SUPFAM" id="SSF53067">
    <property type="entry name" value="Actin-like ATPase domain"/>
    <property type="match status" value="1"/>
</dbReference>
<sequence>MFQGKWAIGLDIGIHSVRAAILESRNSGVYLRDLSSVELGNATLTDALKSLRKQFSVNKAAFRFATKSQVMGIAQSSVAIKRLPISQNVSEQEQYMQIGLQLSENLGLSMDELLYDYRNLPSGEGIEVFACRKSVLASTLDALASSGFRLSVIALESHALLQLYDRQLDVLSLSNRALMADVNTERLQLCFGVGEKDPLMRDLPLPISMGLNGGRTTKAHFTEQIAETIQRQCQLVRTQFPEDQVTTLWLSGEGNRLIDMEQLETLLGWQVKTFNPVQTLTIPTDVLKKMSEPASYWSTAVGLALRGLDDEK</sequence>
<dbReference type="RefSeq" id="WP_078751497.1">
    <property type="nucleotide sequence ID" value="NZ_FUXU01000008.1"/>
</dbReference>
<protein>
    <submittedName>
        <fullName evidence="1">Tfp pilus assembly protein, ATPase PilM</fullName>
    </submittedName>
</protein>
<reference evidence="2" key="1">
    <citation type="submission" date="2017-02" db="EMBL/GenBank/DDBJ databases">
        <authorList>
            <person name="Varghese N."/>
            <person name="Submissions S."/>
        </authorList>
    </citation>
    <scope>NUCLEOTIDE SEQUENCE [LARGE SCALE GENOMIC DNA]</scope>
    <source>
        <strain evidence="2">DSM 22720</strain>
    </source>
</reference>
<name>A0A1T4U8X2_9GAMM</name>